<feature type="transmembrane region" description="Helical" evidence="7">
    <location>
        <begin position="230"/>
        <end position="247"/>
    </location>
</feature>
<dbReference type="PANTHER" id="PTHR30250">
    <property type="entry name" value="PST FAMILY PREDICTED COLANIC ACID TRANSPORTER"/>
    <property type="match status" value="1"/>
</dbReference>
<comment type="similarity">
    <text evidence="2">Belongs to the polysaccharide synthase family.</text>
</comment>
<dbReference type="PANTHER" id="PTHR30250:SF10">
    <property type="entry name" value="LIPOPOLYSACCHARIDE BIOSYNTHESIS PROTEIN WZXC"/>
    <property type="match status" value="1"/>
</dbReference>
<comment type="caution">
    <text evidence="8">The sequence shown here is derived from an EMBL/GenBank/DDBJ whole genome shotgun (WGS) entry which is preliminary data.</text>
</comment>
<feature type="transmembrane region" description="Helical" evidence="7">
    <location>
        <begin position="352"/>
        <end position="373"/>
    </location>
</feature>
<evidence type="ECO:0000256" key="3">
    <source>
        <dbReference type="ARBA" id="ARBA00022475"/>
    </source>
</evidence>
<evidence type="ECO:0000313" key="8">
    <source>
        <dbReference type="EMBL" id="MBJ2135078.1"/>
    </source>
</evidence>
<accession>A0ABS0W8H7</accession>
<evidence type="ECO:0000256" key="4">
    <source>
        <dbReference type="ARBA" id="ARBA00022692"/>
    </source>
</evidence>
<feature type="transmembrane region" description="Helical" evidence="7">
    <location>
        <begin position="12"/>
        <end position="32"/>
    </location>
</feature>
<feature type="transmembrane region" description="Helical" evidence="7">
    <location>
        <begin position="410"/>
        <end position="433"/>
    </location>
</feature>
<keyword evidence="5 7" id="KW-1133">Transmembrane helix</keyword>
<feature type="transmembrane region" description="Helical" evidence="7">
    <location>
        <begin position="146"/>
        <end position="165"/>
    </location>
</feature>
<keyword evidence="4 7" id="KW-0812">Transmembrane</keyword>
<evidence type="ECO:0000256" key="7">
    <source>
        <dbReference type="SAM" id="Phobius"/>
    </source>
</evidence>
<comment type="subcellular location">
    <subcellularLocation>
        <location evidence="1">Cell membrane</location>
        <topology evidence="1">Multi-pass membrane protein</topology>
    </subcellularLocation>
</comment>
<feature type="transmembrane region" description="Helical" evidence="7">
    <location>
        <begin position="285"/>
        <end position="304"/>
    </location>
</feature>
<keyword evidence="6 7" id="KW-0472">Membrane</keyword>
<evidence type="ECO:0000313" key="9">
    <source>
        <dbReference type="Proteomes" id="UP000649232"/>
    </source>
</evidence>
<feature type="transmembrane region" description="Helical" evidence="7">
    <location>
        <begin position="319"/>
        <end position="345"/>
    </location>
</feature>
<gene>
    <name evidence="8" type="ORF">JEU11_01290</name>
</gene>
<evidence type="ECO:0000256" key="6">
    <source>
        <dbReference type="ARBA" id="ARBA00023136"/>
    </source>
</evidence>
<feature type="transmembrane region" description="Helical" evidence="7">
    <location>
        <begin position="79"/>
        <end position="102"/>
    </location>
</feature>
<proteinExistence type="inferred from homology"/>
<dbReference type="InterPro" id="IPR050833">
    <property type="entry name" value="Poly_Biosynth_Transport"/>
</dbReference>
<evidence type="ECO:0000256" key="5">
    <source>
        <dbReference type="ARBA" id="ARBA00022989"/>
    </source>
</evidence>
<organism evidence="8 9">
    <name type="scientific">Paraglaciecola chathamensis</name>
    <dbReference type="NCBI Taxonomy" id="368405"/>
    <lineage>
        <taxon>Bacteria</taxon>
        <taxon>Pseudomonadati</taxon>
        <taxon>Pseudomonadota</taxon>
        <taxon>Gammaproteobacteria</taxon>
        <taxon>Alteromonadales</taxon>
        <taxon>Alteromonadaceae</taxon>
        <taxon>Paraglaciecola</taxon>
    </lineage>
</organism>
<dbReference type="Proteomes" id="UP000649232">
    <property type="component" value="Unassembled WGS sequence"/>
</dbReference>
<protein>
    <submittedName>
        <fullName evidence="8">Oligosaccharide flippase family protein</fullName>
    </submittedName>
</protein>
<evidence type="ECO:0000256" key="2">
    <source>
        <dbReference type="ARBA" id="ARBA00007430"/>
    </source>
</evidence>
<feature type="transmembrane region" description="Helical" evidence="7">
    <location>
        <begin position="114"/>
        <end position="134"/>
    </location>
</feature>
<feature type="transmembrane region" description="Helical" evidence="7">
    <location>
        <begin position="38"/>
        <end position="58"/>
    </location>
</feature>
<dbReference type="Pfam" id="PF13440">
    <property type="entry name" value="Polysacc_synt_3"/>
    <property type="match status" value="1"/>
</dbReference>
<dbReference type="RefSeq" id="WP_198823373.1">
    <property type="nucleotide sequence ID" value="NZ_JAEILT010000001.1"/>
</dbReference>
<evidence type="ECO:0000256" key="1">
    <source>
        <dbReference type="ARBA" id="ARBA00004651"/>
    </source>
</evidence>
<feature type="transmembrane region" description="Helical" evidence="7">
    <location>
        <begin position="445"/>
        <end position="467"/>
    </location>
</feature>
<keyword evidence="3" id="KW-1003">Cell membrane</keyword>
<dbReference type="EMBL" id="JAEILT010000001">
    <property type="protein sequence ID" value="MBJ2135078.1"/>
    <property type="molecule type" value="Genomic_DNA"/>
</dbReference>
<name>A0ABS0W8H7_9ALTE</name>
<reference evidence="8 9" key="1">
    <citation type="submission" date="2020-12" db="EMBL/GenBank/DDBJ databases">
        <title>Draft genome sequences of nine environmental bacterial isolates colonizing plastic.</title>
        <authorList>
            <person name="Borre I."/>
            <person name="Sonnenschein E.C."/>
        </authorList>
    </citation>
    <scope>NUCLEOTIDE SEQUENCE [LARGE SCALE GENOMIC DNA]</scope>
    <source>
        <strain evidence="8 9">IB30</strain>
    </source>
</reference>
<feature type="transmembrane region" description="Helical" evidence="7">
    <location>
        <begin position="379"/>
        <end position="398"/>
    </location>
</feature>
<sequence length="485" mass="55243">MSNKNGVVGSSMWMMSLSISEKIFSFGIYILLARFLDIVEFGIVAFCMLFLEFLTLLINSGVREYIVTRKETSKLLINTCFFSIMTISLILVALFFQIFTYFLPEDSSPLLENVLQVMIFLPIISSFNTVQISILQRKQAFKQLSIRNLISTSIAGVIGVLFAYNGYGAWALVINKYIAVILNSFILQYLVRFIPNFEFSFDIFKKCYRFSIPLLLSEILNFWSSRVMQLFVSMFFGPASFAVLDIARKFSNLVTSISLTSLRPVCLSFVSKAPIGEKGTYHSNFSAYIAFFVVPALISIGVYADSYVTLIFGKQWEPAITIIEILSFAALAQGLTWYFSLLLVVKERTKQVFIWNVAFFACSLFGGMLSFNLSFSQYIAIQVAIINILSAFKIYYLWKTKLISFSDVKKSYFPVVFSSLFFIAITLFFKLYIFESFKSDGLMDLVLVAASILLSFTMYLIFACLIFRSFFDGILNTVKTLRKIK</sequence>